<accession>A0AAE1XTC3</accession>
<organism evidence="2 3">
    <name type="scientific">Sesamum alatum</name>
    <dbReference type="NCBI Taxonomy" id="300844"/>
    <lineage>
        <taxon>Eukaryota</taxon>
        <taxon>Viridiplantae</taxon>
        <taxon>Streptophyta</taxon>
        <taxon>Embryophyta</taxon>
        <taxon>Tracheophyta</taxon>
        <taxon>Spermatophyta</taxon>
        <taxon>Magnoliopsida</taxon>
        <taxon>eudicotyledons</taxon>
        <taxon>Gunneridae</taxon>
        <taxon>Pentapetalae</taxon>
        <taxon>asterids</taxon>
        <taxon>lamiids</taxon>
        <taxon>Lamiales</taxon>
        <taxon>Pedaliaceae</taxon>
        <taxon>Sesamum</taxon>
    </lineage>
</organism>
<evidence type="ECO:0000256" key="1">
    <source>
        <dbReference type="SAM" id="MobiDB-lite"/>
    </source>
</evidence>
<keyword evidence="3" id="KW-1185">Reference proteome</keyword>
<protein>
    <submittedName>
        <fullName evidence="2">Uncharacterized protein</fullName>
    </submittedName>
</protein>
<evidence type="ECO:0000313" key="3">
    <source>
        <dbReference type="Proteomes" id="UP001293254"/>
    </source>
</evidence>
<dbReference type="AlphaFoldDB" id="A0AAE1XTC3"/>
<evidence type="ECO:0000313" key="2">
    <source>
        <dbReference type="EMBL" id="KAK4417194.1"/>
    </source>
</evidence>
<gene>
    <name evidence="2" type="ORF">Salat_2545000</name>
</gene>
<proteinExistence type="predicted"/>
<feature type="non-terminal residue" evidence="2">
    <location>
        <position position="108"/>
    </location>
</feature>
<dbReference type="Proteomes" id="UP001293254">
    <property type="component" value="Unassembled WGS sequence"/>
</dbReference>
<feature type="region of interest" description="Disordered" evidence="1">
    <location>
        <begin position="57"/>
        <end position="79"/>
    </location>
</feature>
<dbReference type="EMBL" id="JACGWO010000010">
    <property type="protein sequence ID" value="KAK4417194.1"/>
    <property type="molecule type" value="Genomic_DNA"/>
</dbReference>
<feature type="compositionally biased region" description="Basic and acidic residues" evidence="1">
    <location>
        <begin position="65"/>
        <end position="74"/>
    </location>
</feature>
<reference evidence="2" key="1">
    <citation type="submission" date="2020-06" db="EMBL/GenBank/DDBJ databases">
        <authorList>
            <person name="Li T."/>
            <person name="Hu X."/>
            <person name="Zhang T."/>
            <person name="Song X."/>
            <person name="Zhang H."/>
            <person name="Dai N."/>
            <person name="Sheng W."/>
            <person name="Hou X."/>
            <person name="Wei L."/>
        </authorList>
    </citation>
    <scope>NUCLEOTIDE SEQUENCE</scope>
    <source>
        <strain evidence="2">3651</strain>
        <tissue evidence="2">Leaf</tissue>
    </source>
</reference>
<name>A0AAE1XTC3_9LAMI</name>
<comment type="caution">
    <text evidence="2">The sequence shown here is derived from an EMBL/GenBank/DDBJ whole genome shotgun (WGS) entry which is preliminary data.</text>
</comment>
<sequence>MRLDPIQFVDEYLKTEAYLRTYKGNIQVVPDESMWSENPHIPPLKPPLYKKMNKAFKQGSSQVNRRKEPNEPPKVHRWPTHKTCKACNEIDHNKITCKSNSSQSKPSQ</sequence>
<reference evidence="2" key="2">
    <citation type="journal article" date="2024" name="Plant">
        <title>Genomic evolution and insights into agronomic trait innovations of Sesamum species.</title>
        <authorList>
            <person name="Miao H."/>
            <person name="Wang L."/>
            <person name="Qu L."/>
            <person name="Liu H."/>
            <person name="Sun Y."/>
            <person name="Le M."/>
            <person name="Wang Q."/>
            <person name="Wei S."/>
            <person name="Zheng Y."/>
            <person name="Lin W."/>
            <person name="Duan Y."/>
            <person name="Cao H."/>
            <person name="Xiong S."/>
            <person name="Wang X."/>
            <person name="Wei L."/>
            <person name="Li C."/>
            <person name="Ma Q."/>
            <person name="Ju M."/>
            <person name="Zhao R."/>
            <person name="Li G."/>
            <person name="Mu C."/>
            <person name="Tian Q."/>
            <person name="Mei H."/>
            <person name="Zhang T."/>
            <person name="Gao T."/>
            <person name="Zhang H."/>
        </authorList>
    </citation>
    <scope>NUCLEOTIDE SEQUENCE</scope>
    <source>
        <strain evidence="2">3651</strain>
    </source>
</reference>